<reference evidence="1 2" key="1">
    <citation type="journal article" date="2013" name="Genome Announc.">
        <title>Draft genome sequences for three mercury-methylating, sulfate-reducing bacteria.</title>
        <authorList>
            <person name="Brown S.D."/>
            <person name="Hurt R.A.Jr."/>
            <person name="Gilmour C.C."/>
            <person name="Elias D.A."/>
        </authorList>
    </citation>
    <scope>NUCLEOTIDE SEQUENCE [LARGE SCALE GENOMIC DNA]</scope>
    <source>
        <strain evidence="1 2">DSM 16529</strain>
    </source>
</reference>
<comment type="caution">
    <text evidence="1">The sequence shown here is derived from an EMBL/GenBank/DDBJ whole genome shotgun (WGS) entry which is preliminary data.</text>
</comment>
<dbReference type="eggNOG" id="ENOG50330D7">
    <property type="taxonomic scope" value="Bacteria"/>
</dbReference>
<keyword evidence="2" id="KW-1185">Reference proteome</keyword>
<gene>
    <name evidence="1" type="ORF">dsat_2840</name>
</gene>
<protein>
    <submittedName>
        <fullName evidence="1">Uncharacterized protein</fullName>
    </submittedName>
</protein>
<sequence length="277" mass="30783">MTHDTNDRSFFGAPRPDGVPLVLGLAAGYHAGDVRPFLRSLGAVGFAGECVLFVSPTTRGTDEMQRLGARIVPFERLAAMTHVPYNAWRYFLYLDFLRAESARHGRILLTDVRDVIFQRDPFALAWEDGLHVMLEDERMRVADCEHMVRWTLGHLGEEALAAMADRPISCSGTTLGDRESVLAYLERLTARLMPFAPGPGMAGFDQAVHNHLLHTGGLPGTRLHENGRVVLTLGYVEGEPETNAAGEVLAADGRPVPMVHQYDRKPALFRQIRERWG</sequence>
<dbReference type="Proteomes" id="UP000014975">
    <property type="component" value="Unassembled WGS sequence"/>
</dbReference>
<dbReference type="EMBL" id="ATHI01000013">
    <property type="protein sequence ID" value="EPR34282.1"/>
    <property type="molecule type" value="Genomic_DNA"/>
</dbReference>
<dbReference type="OrthoDB" id="7672517at2"/>
<dbReference type="AlphaFoldDB" id="S7TAZ1"/>
<dbReference type="PATRIC" id="fig|1121439.3.peg.1355"/>
<dbReference type="STRING" id="1121439.dsat_2840"/>
<evidence type="ECO:0000313" key="2">
    <source>
        <dbReference type="Proteomes" id="UP000014975"/>
    </source>
</evidence>
<accession>S7TAZ1</accession>
<name>S7TAZ1_9BACT</name>
<dbReference type="RefSeq" id="WP_020886805.1">
    <property type="nucleotide sequence ID" value="NZ_ATHI01000013.1"/>
</dbReference>
<evidence type="ECO:0000313" key="1">
    <source>
        <dbReference type="EMBL" id="EPR34282.1"/>
    </source>
</evidence>
<organism evidence="1 2">
    <name type="scientific">Alkalidesulfovibrio alkalitolerans DSM 16529</name>
    <dbReference type="NCBI Taxonomy" id="1121439"/>
    <lineage>
        <taxon>Bacteria</taxon>
        <taxon>Pseudomonadati</taxon>
        <taxon>Thermodesulfobacteriota</taxon>
        <taxon>Desulfovibrionia</taxon>
        <taxon>Desulfovibrionales</taxon>
        <taxon>Desulfovibrionaceae</taxon>
        <taxon>Alkalidesulfovibrio</taxon>
    </lineage>
</organism>
<proteinExistence type="predicted"/>